<evidence type="ECO:0000313" key="3">
    <source>
        <dbReference type="Proteomes" id="UP000245657"/>
    </source>
</evidence>
<keyword evidence="3" id="KW-1185">Reference proteome</keyword>
<evidence type="ECO:0000313" key="2">
    <source>
        <dbReference type="EMBL" id="PWR70375.1"/>
    </source>
</evidence>
<feature type="domain" description="PocR" evidence="1">
    <location>
        <begin position="1"/>
        <end position="39"/>
    </location>
</feature>
<name>A0A2V2MVV8_9EURY</name>
<protein>
    <recommendedName>
        <fullName evidence="1">PocR domain-containing protein</fullName>
    </recommendedName>
</protein>
<evidence type="ECO:0000259" key="1">
    <source>
        <dbReference type="Pfam" id="PF10114"/>
    </source>
</evidence>
<dbReference type="EMBL" id="QGMY01000014">
    <property type="protein sequence ID" value="PWR70375.1"/>
    <property type="molecule type" value="Genomic_DNA"/>
</dbReference>
<comment type="caution">
    <text evidence="2">The sequence shown here is derived from an EMBL/GenBank/DDBJ whole genome shotgun (WGS) entry which is preliminary data.</text>
</comment>
<organism evidence="2 3">
    <name type="scientific">Methanospirillum lacunae</name>
    <dbReference type="NCBI Taxonomy" id="668570"/>
    <lineage>
        <taxon>Archaea</taxon>
        <taxon>Methanobacteriati</taxon>
        <taxon>Methanobacteriota</taxon>
        <taxon>Stenosarchaea group</taxon>
        <taxon>Methanomicrobia</taxon>
        <taxon>Methanomicrobiales</taxon>
        <taxon>Methanospirillaceae</taxon>
        <taxon>Methanospirillum</taxon>
    </lineage>
</organism>
<dbReference type="InterPro" id="IPR018771">
    <property type="entry name" value="PocR_dom"/>
</dbReference>
<dbReference type="Pfam" id="PF10114">
    <property type="entry name" value="PocR"/>
    <property type="match status" value="1"/>
</dbReference>
<dbReference type="AlphaFoldDB" id="A0A2V2MVV8"/>
<sequence>MWDIATPIMAGGVHLGNLFFGQSPFDDDTIDYDFFRKIQGLLI</sequence>
<reference evidence="2 3" key="1">
    <citation type="submission" date="2018-05" db="EMBL/GenBank/DDBJ databases">
        <title>Draft genome of Methanospirillum lacunae Ki8-1.</title>
        <authorList>
            <person name="Dueholm M.S."/>
            <person name="Nielsen P.H."/>
            <person name="Bakmann L.F."/>
            <person name="Otzen D.E."/>
        </authorList>
    </citation>
    <scope>NUCLEOTIDE SEQUENCE [LARGE SCALE GENOMIC DNA]</scope>
    <source>
        <strain evidence="2 3">Ki8-1</strain>
    </source>
</reference>
<proteinExistence type="predicted"/>
<dbReference type="OrthoDB" id="342253at2157"/>
<accession>A0A2V2MVV8</accession>
<dbReference type="Proteomes" id="UP000245657">
    <property type="component" value="Unassembled WGS sequence"/>
</dbReference>
<gene>
    <name evidence="2" type="ORF">DK846_14950</name>
</gene>